<feature type="region of interest" description="Disordered" evidence="1">
    <location>
        <begin position="58"/>
        <end position="135"/>
    </location>
</feature>
<dbReference type="STRING" id="1047168.A0A0F4GFG5"/>
<feature type="compositionally biased region" description="Polar residues" evidence="1">
    <location>
        <begin position="1"/>
        <end position="15"/>
    </location>
</feature>
<organism evidence="2 3">
    <name type="scientific">Zymoseptoria brevis</name>
    <dbReference type="NCBI Taxonomy" id="1047168"/>
    <lineage>
        <taxon>Eukaryota</taxon>
        <taxon>Fungi</taxon>
        <taxon>Dikarya</taxon>
        <taxon>Ascomycota</taxon>
        <taxon>Pezizomycotina</taxon>
        <taxon>Dothideomycetes</taxon>
        <taxon>Dothideomycetidae</taxon>
        <taxon>Mycosphaerellales</taxon>
        <taxon>Mycosphaerellaceae</taxon>
        <taxon>Zymoseptoria</taxon>
    </lineage>
</organism>
<evidence type="ECO:0000313" key="2">
    <source>
        <dbReference type="EMBL" id="KJX96068.1"/>
    </source>
</evidence>
<evidence type="ECO:0000256" key="1">
    <source>
        <dbReference type="SAM" id="MobiDB-lite"/>
    </source>
</evidence>
<feature type="region of interest" description="Disordered" evidence="1">
    <location>
        <begin position="1"/>
        <end position="36"/>
    </location>
</feature>
<comment type="caution">
    <text evidence="2">The sequence shown here is derived from an EMBL/GenBank/DDBJ whole genome shotgun (WGS) entry which is preliminary data.</text>
</comment>
<feature type="compositionally biased region" description="Polar residues" evidence="1">
    <location>
        <begin position="60"/>
        <end position="71"/>
    </location>
</feature>
<dbReference type="EMBL" id="LAFY01000836">
    <property type="protein sequence ID" value="KJX96068.1"/>
    <property type="molecule type" value="Genomic_DNA"/>
</dbReference>
<dbReference type="AlphaFoldDB" id="A0A0F4GFG5"/>
<name>A0A0F4GFG5_9PEZI</name>
<evidence type="ECO:0000313" key="3">
    <source>
        <dbReference type="Proteomes" id="UP000033647"/>
    </source>
</evidence>
<gene>
    <name evidence="2" type="ORF">TI39_contig844g00015</name>
</gene>
<dbReference type="OrthoDB" id="10558445at2759"/>
<protein>
    <submittedName>
        <fullName evidence="2">Uncharacterized protein</fullName>
    </submittedName>
</protein>
<proteinExistence type="predicted"/>
<feature type="compositionally biased region" description="Low complexity" evidence="1">
    <location>
        <begin position="72"/>
        <end position="95"/>
    </location>
</feature>
<sequence length="135" mass="14130">MSQFMSNSKGMTTPESDGLGDSKKSPELNSVDGDAPEVIDVDALPALPKHNRIAVLSGHLQANGSKRSTANKSKGGKSTAGKSTASNTTASNSTTRDVMAGSLFQSNLCPPSRRMGPIRAVPFPFSRRSITQTPP</sequence>
<dbReference type="Proteomes" id="UP000033647">
    <property type="component" value="Unassembled WGS sequence"/>
</dbReference>
<accession>A0A0F4GFG5</accession>
<keyword evidence="3" id="KW-1185">Reference proteome</keyword>
<reference evidence="2 3" key="1">
    <citation type="submission" date="2015-03" db="EMBL/GenBank/DDBJ databases">
        <title>RNA-seq based gene annotation and comparative genomics of four Zymoseptoria species reveal species-specific pathogenicity related genes and transposable element activity.</title>
        <authorList>
            <person name="Grandaubert J."/>
            <person name="Bhattacharyya A."/>
            <person name="Stukenbrock E.H."/>
        </authorList>
    </citation>
    <scope>NUCLEOTIDE SEQUENCE [LARGE SCALE GENOMIC DNA]</scope>
    <source>
        <strain evidence="2 3">Zb18110</strain>
    </source>
</reference>